<evidence type="ECO:0000256" key="12">
    <source>
        <dbReference type="ARBA" id="ARBA00023136"/>
    </source>
</evidence>
<evidence type="ECO:0000256" key="11">
    <source>
        <dbReference type="ARBA" id="ARBA00023033"/>
    </source>
</evidence>
<keyword evidence="8 18" id="KW-0521">NADP</keyword>
<evidence type="ECO:0000313" key="21">
    <source>
        <dbReference type="Proteomes" id="UP000288716"/>
    </source>
</evidence>
<comment type="catalytic activity">
    <reaction evidence="17">
        <text>N,N-dimethylaniline + NADPH + O2 + H(+) = N,N-dimethylaniline N-oxide + NADP(+) + H2O</text>
        <dbReference type="Rhea" id="RHEA:24468"/>
        <dbReference type="ChEBI" id="CHEBI:15377"/>
        <dbReference type="ChEBI" id="CHEBI:15378"/>
        <dbReference type="ChEBI" id="CHEBI:15379"/>
        <dbReference type="ChEBI" id="CHEBI:16269"/>
        <dbReference type="ChEBI" id="CHEBI:17735"/>
        <dbReference type="ChEBI" id="CHEBI:57783"/>
        <dbReference type="ChEBI" id="CHEBI:58349"/>
        <dbReference type="EC" id="1.14.13.8"/>
    </reaction>
    <physiologicalReaction direction="left-to-right" evidence="17">
        <dbReference type="Rhea" id="RHEA:24469"/>
    </physiologicalReaction>
</comment>
<keyword evidence="10 18" id="KW-0560">Oxidoreductase</keyword>
<comment type="catalytic activity">
    <reaction evidence="14">
        <text>hypotaurine + NADH + O2 + H(+) = taurine + NAD(+) + H2O</text>
        <dbReference type="Rhea" id="RHEA:74111"/>
        <dbReference type="ChEBI" id="CHEBI:15377"/>
        <dbReference type="ChEBI" id="CHEBI:15378"/>
        <dbReference type="ChEBI" id="CHEBI:15379"/>
        <dbReference type="ChEBI" id="CHEBI:57540"/>
        <dbReference type="ChEBI" id="CHEBI:57853"/>
        <dbReference type="ChEBI" id="CHEBI:57945"/>
        <dbReference type="ChEBI" id="CHEBI:507393"/>
        <dbReference type="EC" id="1.14.13.8"/>
    </reaction>
    <physiologicalReaction direction="left-to-right" evidence="14">
        <dbReference type="Rhea" id="RHEA:74112"/>
    </physiologicalReaction>
</comment>
<dbReference type="EC" id="1.-.-.-" evidence="19"/>
<dbReference type="PIRSF" id="PIRSF000332">
    <property type="entry name" value="FMO"/>
    <property type="match status" value="1"/>
</dbReference>
<comment type="cofactor">
    <cofactor evidence="1 18 19">
        <name>FAD</name>
        <dbReference type="ChEBI" id="CHEBI:57692"/>
    </cofactor>
</comment>
<evidence type="ECO:0000256" key="13">
    <source>
        <dbReference type="ARBA" id="ARBA00045957"/>
    </source>
</evidence>
<dbReference type="GO" id="GO:0050660">
    <property type="term" value="F:flavin adenine dinucleotide binding"/>
    <property type="evidence" value="ECO:0007669"/>
    <property type="project" value="InterPro"/>
</dbReference>
<keyword evidence="5" id="KW-0812">Transmembrane</keyword>
<evidence type="ECO:0000256" key="16">
    <source>
        <dbReference type="ARBA" id="ARBA00048088"/>
    </source>
</evidence>
<dbReference type="GO" id="GO:0004499">
    <property type="term" value="F:N,N-dimethylaniline monooxygenase activity"/>
    <property type="evidence" value="ECO:0007669"/>
    <property type="project" value="UniProtKB-UniRule"/>
</dbReference>
<evidence type="ECO:0000256" key="8">
    <source>
        <dbReference type="ARBA" id="ARBA00022857"/>
    </source>
</evidence>
<evidence type="ECO:0000256" key="19">
    <source>
        <dbReference type="RuleBase" id="RU361177"/>
    </source>
</evidence>
<evidence type="ECO:0000256" key="15">
    <source>
        <dbReference type="ARBA" id="ARBA00048041"/>
    </source>
</evidence>
<keyword evidence="12 18" id="KW-0472">Membrane</keyword>
<proteinExistence type="inferred from homology"/>
<dbReference type="OrthoDB" id="66881at2759"/>
<sequence length="526" mass="60264">MKRVVIIGAGISGLTALKSCLENNILDVVCYERSNSLGGIWNYREDESGSLTVMNTTVMNTSKESSAFSDFPPDEEMPVFMSHKHVINYLNKYCEHFHLNKYIKYEREVTSIVPLSTDKECKSEKQWTVSVFDVKTRQQTTDLADAVIVCSGYQSKANIPHSDALQSFNGQIIHSLNYKSNESFRNKNVLVIGSGNSAADIATDLCSVTDKVYLSTRRGFWTVSRKNSKGLPLDMTVNKRYLQSVIKLMPNSCQMRLFNTYIAPVDHETFGFQPSYSLFAKMPTINDYLYSKIITGALKICGEIERITGNNVTFKSDSNEYEIDCIVLATGYGINHPFLSKTSELFAACETADTNHCYDTFHCHLYENMFCPYLKKPDSLILIGLLQPLAPLLPIIELQCRWAASLIAETCEPLPSKEVMCEKIERRKRENLKRYVYTETSQIYLSVEWLQYCDRIASRIKCKPNFLRMLFNDPKLFWYCIFKSFLPYQYRLQGTNQWSDAKKTIFEAETRILKAIRSQSLSKNGY</sequence>
<dbReference type="FunFam" id="3.50.50.60:FF:000159">
    <property type="entry name" value="Dimethylaniline monooxygenase [N-oxide-forming]"/>
    <property type="match status" value="1"/>
</dbReference>
<comment type="function">
    <text evidence="13">Broad spectrum monooxygenase that catalyzes the oxygenation of a wide variety of nitrogen- and sulfur-containing compounds including xenobiotics. Catalyzes the S-oxygenation of hypotaurine to produce taurine, an organic osmolyte involved in cell volume regulation as well as a variety of cytoprotective and developmental processes. In vitro, catalyzes the N-oxygenation of trimethylamine (TMA) to produce trimethylamine N-oxide (TMAO) and could therefore participate to the detoxification of this compound that is generated by the action of gut microbiota from dietary precursors such as choline, choline containing compounds, betaine or L-carnitine.</text>
</comment>
<dbReference type="VEuPathDB" id="VectorBase:LDEU004148"/>
<evidence type="ECO:0000256" key="7">
    <source>
        <dbReference type="ARBA" id="ARBA00022827"/>
    </source>
</evidence>
<dbReference type="InterPro" id="IPR020946">
    <property type="entry name" value="Flavin_mOase-like"/>
</dbReference>
<evidence type="ECO:0000256" key="10">
    <source>
        <dbReference type="ARBA" id="ARBA00023002"/>
    </source>
</evidence>
<evidence type="ECO:0000256" key="17">
    <source>
        <dbReference type="ARBA" id="ARBA00049443"/>
    </source>
</evidence>
<dbReference type="Proteomes" id="UP000288716">
    <property type="component" value="Unassembled WGS sequence"/>
</dbReference>
<accession>A0A443SK62</accession>
<dbReference type="PANTHER" id="PTHR23023">
    <property type="entry name" value="DIMETHYLANILINE MONOOXYGENASE"/>
    <property type="match status" value="1"/>
</dbReference>
<dbReference type="AlphaFoldDB" id="A0A443SK62"/>
<dbReference type="Gene3D" id="3.50.50.60">
    <property type="entry name" value="FAD/NAD(P)-binding domain"/>
    <property type="match status" value="1"/>
</dbReference>
<keyword evidence="7 18" id="KW-0274">FAD</keyword>
<dbReference type="EMBL" id="NCKV01001703">
    <property type="protein sequence ID" value="RWS27893.1"/>
    <property type="molecule type" value="Genomic_DNA"/>
</dbReference>
<evidence type="ECO:0000313" key="20">
    <source>
        <dbReference type="EMBL" id="RWS27893.1"/>
    </source>
</evidence>
<comment type="catalytic activity">
    <reaction evidence="15">
        <text>hypotaurine + NADPH + O2 + H(+) = taurine + NADP(+) + H2O</text>
        <dbReference type="Rhea" id="RHEA:69819"/>
        <dbReference type="ChEBI" id="CHEBI:15377"/>
        <dbReference type="ChEBI" id="CHEBI:15378"/>
        <dbReference type="ChEBI" id="CHEBI:15379"/>
        <dbReference type="ChEBI" id="CHEBI:57783"/>
        <dbReference type="ChEBI" id="CHEBI:57853"/>
        <dbReference type="ChEBI" id="CHEBI:58349"/>
        <dbReference type="ChEBI" id="CHEBI:507393"/>
        <dbReference type="EC" id="1.14.13.8"/>
    </reaction>
    <physiologicalReaction direction="left-to-right" evidence="15">
        <dbReference type="Rhea" id="RHEA:69820"/>
    </physiologicalReaction>
</comment>
<comment type="caution">
    <text evidence="20">The sequence shown here is derived from an EMBL/GenBank/DDBJ whole genome shotgun (WGS) entry which is preliminary data.</text>
</comment>
<keyword evidence="6 18" id="KW-0256">Endoplasmic reticulum</keyword>
<gene>
    <name evidence="20" type="ORF">B4U80_03142</name>
</gene>
<dbReference type="GO" id="GO:0047822">
    <property type="term" value="F:hypotaurine monooxygenase activity"/>
    <property type="evidence" value="ECO:0007669"/>
    <property type="project" value="RHEA"/>
</dbReference>
<dbReference type="InterPro" id="IPR036188">
    <property type="entry name" value="FAD/NAD-bd_sf"/>
</dbReference>
<dbReference type="GO" id="GO:0050661">
    <property type="term" value="F:NADP binding"/>
    <property type="evidence" value="ECO:0007669"/>
    <property type="project" value="InterPro"/>
</dbReference>
<reference evidence="20 21" key="1">
    <citation type="journal article" date="2018" name="Gigascience">
        <title>Genomes of trombidid mites reveal novel predicted allergens and laterally-transferred genes associated with secondary metabolism.</title>
        <authorList>
            <person name="Dong X."/>
            <person name="Chaisiri K."/>
            <person name="Xia D."/>
            <person name="Armstrong S.D."/>
            <person name="Fang Y."/>
            <person name="Donnelly M.J."/>
            <person name="Kadowaki T."/>
            <person name="McGarry J.W."/>
            <person name="Darby A.C."/>
            <person name="Makepeace B.L."/>
        </authorList>
    </citation>
    <scope>NUCLEOTIDE SEQUENCE [LARGE SCALE GENOMIC DNA]</scope>
    <source>
        <strain evidence="20">UoL-UT</strain>
    </source>
</reference>
<dbReference type="SUPFAM" id="SSF51905">
    <property type="entry name" value="FAD/NAD(P)-binding domain"/>
    <property type="match status" value="2"/>
</dbReference>
<evidence type="ECO:0000256" key="6">
    <source>
        <dbReference type="ARBA" id="ARBA00022824"/>
    </source>
</evidence>
<dbReference type="InterPro" id="IPR000960">
    <property type="entry name" value="Flavin_mOase"/>
</dbReference>
<evidence type="ECO:0000256" key="3">
    <source>
        <dbReference type="ARBA" id="ARBA00009183"/>
    </source>
</evidence>
<keyword evidence="11 18" id="KW-0503">Monooxygenase</keyword>
<dbReference type="PRINTS" id="PR00370">
    <property type="entry name" value="FMOXYGENASE"/>
</dbReference>
<comment type="similarity">
    <text evidence="3 18 19">Belongs to the FMO family.</text>
</comment>
<evidence type="ECO:0000256" key="1">
    <source>
        <dbReference type="ARBA" id="ARBA00001974"/>
    </source>
</evidence>
<keyword evidence="9" id="KW-1133">Transmembrane helix</keyword>
<evidence type="ECO:0000256" key="18">
    <source>
        <dbReference type="PIRNR" id="PIRNR000332"/>
    </source>
</evidence>
<protein>
    <recommendedName>
        <fullName evidence="19">Flavin-containing monooxygenase</fullName>
        <ecNumber evidence="19">1.-.-.-</ecNumber>
    </recommendedName>
</protein>
<evidence type="ECO:0000256" key="4">
    <source>
        <dbReference type="ARBA" id="ARBA00022630"/>
    </source>
</evidence>
<dbReference type="GO" id="GO:0005789">
    <property type="term" value="C:endoplasmic reticulum membrane"/>
    <property type="evidence" value="ECO:0007669"/>
    <property type="project" value="UniProtKB-SubCell"/>
</dbReference>
<dbReference type="STRING" id="299467.A0A443SK62"/>
<evidence type="ECO:0000256" key="5">
    <source>
        <dbReference type="ARBA" id="ARBA00022692"/>
    </source>
</evidence>
<dbReference type="InterPro" id="IPR050346">
    <property type="entry name" value="FMO-like"/>
</dbReference>
<evidence type="ECO:0000256" key="9">
    <source>
        <dbReference type="ARBA" id="ARBA00022989"/>
    </source>
</evidence>
<comment type="catalytic activity">
    <reaction evidence="16">
        <text>trimethylamine + NADPH + O2 = trimethylamine N-oxide + NADP(+) + H2O</text>
        <dbReference type="Rhea" id="RHEA:31979"/>
        <dbReference type="ChEBI" id="CHEBI:15377"/>
        <dbReference type="ChEBI" id="CHEBI:15379"/>
        <dbReference type="ChEBI" id="CHEBI:15724"/>
        <dbReference type="ChEBI" id="CHEBI:57783"/>
        <dbReference type="ChEBI" id="CHEBI:58349"/>
        <dbReference type="ChEBI" id="CHEBI:58389"/>
        <dbReference type="EC" id="1.14.13.148"/>
    </reaction>
    <physiologicalReaction direction="left-to-right" evidence="16">
        <dbReference type="Rhea" id="RHEA:31980"/>
    </physiologicalReaction>
</comment>
<dbReference type="GO" id="GO:0034899">
    <property type="term" value="F:trimethylamine monooxygenase activity"/>
    <property type="evidence" value="ECO:0007669"/>
    <property type="project" value="UniProtKB-EC"/>
</dbReference>
<evidence type="ECO:0000256" key="2">
    <source>
        <dbReference type="ARBA" id="ARBA00004389"/>
    </source>
</evidence>
<name>A0A443SK62_9ACAR</name>
<dbReference type="Pfam" id="PF00743">
    <property type="entry name" value="FMO-like"/>
    <property type="match status" value="1"/>
</dbReference>
<keyword evidence="4 18" id="KW-0285">Flavoprotein</keyword>
<organism evidence="20 21">
    <name type="scientific">Leptotrombidium deliense</name>
    <dbReference type="NCBI Taxonomy" id="299467"/>
    <lineage>
        <taxon>Eukaryota</taxon>
        <taxon>Metazoa</taxon>
        <taxon>Ecdysozoa</taxon>
        <taxon>Arthropoda</taxon>
        <taxon>Chelicerata</taxon>
        <taxon>Arachnida</taxon>
        <taxon>Acari</taxon>
        <taxon>Acariformes</taxon>
        <taxon>Trombidiformes</taxon>
        <taxon>Prostigmata</taxon>
        <taxon>Anystina</taxon>
        <taxon>Parasitengona</taxon>
        <taxon>Trombiculoidea</taxon>
        <taxon>Trombiculidae</taxon>
        <taxon>Leptotrombidium</taxon>
    </lineage>
</organism>
<comment type="subcellular location">
    <subcellularLocation>
        <location evidence="2">Endoplasmic reticulum membrane</location>
        <topology evidence="2">Single-pass membrane protein</topology>
    </subcellularLocation>
</comment>
<evidence type="ECO:0000256" key="14">
    <source>
        <dbReference type="ARBA" id="ARBA00047338"/>
    </source>
</evidence>
<keyword evidence="21" id="KW-1185">Reference proteome</keyword>